<name>A0AAV1TM82_9STRA</name>
<evidence type="ECO:0000256" key="4">
    <source>
        <dbReference type="ARBA" id="ARBA00023125"/>
    </source>
</evidence>
<gene>
    <name evidence="9" type="ORF">PM001_LOCUS8694</name>
</gene>
<dbReference type="PANTHER" id="PTHR12748">
    <property type="entry name" value="ORIGIN RECOGNITION COMPLEX SUBUNIT 3"/>
    <property type="match status" value="1"/>
</dbReference>
<evidence type="ECO:0000313" key="9">
    <source>
        <dbReference type="EMBL" id="CAK7923544.1"/>
    </source>
</evidence>
<dbReference type="GO" id="GO:0006270">
    <property type="term" value="P:DNA replication initiation"/>
    <property type="evidence" value="ECO:0007669"/>
    <property type="project" value="TreeGrafter"/>
</dbReference>
<dbReference type="GO" id="GO:0005664">
    <property type="term" value="C:nuclear origin of replication recognition complex"/>
    <property type="evidence" value="ECO:0007669"/>
    <property type="project" value="InterPro"/>
</dbReference>
<dbReference type="InterPro" id="IPR040855">
    <property type="entry name" value="ORC_WH_C"/>
</dbReference>
<dbReference type="AlphaFoldDB" id="A0AAV1TM82"/>
<reference evidence="9" key="1">
    <citation type="submission" date="2024-01" db="EMBL/GenBank/DDBJ databases">
        <authorList>
            <person name="Webb A."/>
        </authorList>
    </citation>
    <scope>NUCLEOTIDE SEQUENCE</scope>
    <source>
        <strain evidence="9">Pm1</strain>
    </source>
</reference>
<dbReference type="Proteomes" id="UP001162060">
    <property type="component" value="Unassembled WGS sequence"/>
</dbReference>
<dbReference type="EMBL" id="CAKLBY020000069">
    <property type="protein sequence ID" value="CAK7923544.1"/>
    <property type="molecule type" value="Genomic_DNA"/>
</dbReference>
<evidence type="ECO:0000313" key="10">
    <source>
        <dbReference type="Proteomes" id="UP001162060"/>
    </source>
</evidence>
<comment type="subcellular location">
    <subcellularLocation>
        <location evidence="1">Nucleus</location>
    </subcellularLocation>
</comment>
<evidence type="ECO:0000259" key="7">
    <source>
        <dbReference type="Pfam" id="PF07034"/>
    </source>
</evidence>
<protein>
    <recommendedName>
        <fullName evidence="11">Origin recognition complex subunit 3 N-terminal domain-containing protein</fullName>
    </recommendedName>
</protein>
<comment type="similarity">
    <text evidence="2">Belongs to the ORC3 family.</text>
</comment>
<proteinExistence type="inferred from homology"/>
<dbReference type="GO" id="GO:0031261">
    <property type="term" value="C:DNA replication preinitiation complex"/>
    <property type="evidence" value="ECO:0007669"/>
    <property type="project" value="TreeGrafter"/>
</dbReference>
<evidence type="ECO:0000256" key="5">
    <source>
        <dbReference type="ARBA" id="ARBA00023242"/>
    </source>
</evidence>
<dbReference type="GO" id="GO:0003688">
    <property type="term" value="F:DNA replication origin binding"/>
    <property type="evidence" value="ECO:0007669"/>
    <property type="project" value="TreeGrafter"/>
</dbReference>
<comment type="caution">
    <text evidence="9">The sequence shown here is derived from an EMBL/GenBank/DDBJ whole genome shotgun (WGS) entry which is preliminary data.</text>
</comment>
<dbReference type="Pfam" id="PF07034">
    <property type="entry name" value="ORC3_N"/>
    <property type="match status" value="1"/>
</dbReference>
<keyword evidence="5" id="KW-0539">Nucleus</keyword>
<dbReference type="InterPro" id="IPR020795">
    <property type="entry name" value="ORC3"/>
</dbReference>
<organism evidence="9 10">
    <name type="scientific">Peronospora matthiolae</name>
    <dbReference type="NCBI Taxonomy" id="2874970"/>
    <lineage>
        <taxon>Eukaryota</taxon>
        <taxon>Sar</taxon>
        <taxon>Stramenopiles</taxon>
        <taxon>Oomycota</taxon>
        <taxon>Peronosporomycetes</taxon>
        <taxon>Peronosporales</taxon>
        <taxon>Peronosporaceae</taxon>
        <taxon>Peronospora</taxon>
    </lineage>
</organism>
<dbReference type="PANTHER" id="PTHR12748:SF0">
    <property type="entry name" value="ORIGIN RECOGNITION COMPLEX SUBUNIT 3"/>
    <property type="match status" value="1"/>
</dbReference>
<evidence type="ECO:0008006" key="11">
    <source>
        <dbReference type="Google" id="ProtNLM"/>
    </source>
</evidence>
<feature type="domain" description="Origin recognition complex subunit 3 winged helix C-terminal" evidence="8">
    <location>
        <begin position="915"/>
        <end position="1012"/>
    </location>
</feature>
<evidence type="ECO:0000256" key="1">
    <source>
        <dbReference type="ARBA" id="ARBA00004123"/>
    </source>
</evidence>
<dbReference type="GO" id="GO:0005656">
    <property type="term" value="C:nuclear pre-replicative complex"/>
    <property type="evidence" value="ECO:0007669"/>
    <property type="project" value="TreeGrafter"/>
</dbReference>
<dbReference type="Pfam" id="PF18137">
    <property type="entry name" value="WHD_ORC"/>
    <property type="match status" value="1"/>
</dbReference>
<evidence type="ECO:0000256" key="2">
    <source>
        <dbReference type="ARBA" id="ARBA00010977"/>
    </source>
</evidence>
<dbReference type="InterPro" id="IPR045667">
    <property type="entry name" value="ORC3_N"/>
</dbReference>
<sequence length="1013" mass="113398">METRAFSTGVSIQYPTGHSAATSASVNLGTQVEFPFAFPAASSPLSGLQCRSIDTETYPACQELAYHFAYEKTRRSVQALLLKNNDTSFSQVLRFFEKFCATDESVAEAATSSVLSVGTDSTTESPSTRQRIRDPRASVLFPSLHGFPIAAVVTGTDATSNELWVEPLLQKLRHTFPLCIVVPRDVSSARKLIEWLAARLENLCAAKHQEQQWLQGLVETFDLLPVDALPVAACNIVRPLTRQDRAKQSGVADGVLQVEDRGYRSDECGSEPSSASEGSEIDLESAVSRRKMRKRRRPSAAYGRWTMSKLLTTVRRDIQELVSLTSSDTSCECIATLDKMVRDRLGEALTRVKRTQGNEEDRTSRSVSCFDEAVSWLQHRIITCRDTAAKLLNVALDTNDSTTGHVGTTEMALASILHRVFCQYIACMEECTTDGAGMNDRRRSVKQEMSKHVKYYHLKGDAGAQSLVSPQTPIAHQSYLLLCIEQLEVFSQQVFSDFLEIWTHFVRQQEEKDYTRATGSTLGFVVGVTSATAPALRRLDLSVTNRLELQFFFLIDSRKCFNDILESLVVKENLPLSLSGNIVRAIASRYRRLPSVPRLLLALRYLLFTHFRRCPWSFLALAVDGVPSSGESPILVAADVAPLPRRISFWVKRHRRHLIREAQGRSAGSKSALSAWLVSCSAFELKDLEARVLRSSPNAAVTGNDLISVLEAALLNERRRRARWRLGWECFRSACSWLDVRVDGTDDAKRDEHEGLAVTHLALALEGRLGEGPRFMEVLRRLQNCRWVLLSGIIEDWHASYRVFGRYEDEGEDVEVTLRELAMLCAYARAEKAPAKMLAALRRELVSVFTNHLVHTLLHPSVFSKASHADALVASWSKLTDANVLEERLRFEYHDNLRNVLQEAGIGRDVGSSTGTDSQATWVHDVGLAFLFYQESASASLSLCEWYESFAQELREEAEAAAKSKGETRTVVDDKANKARFVRAICTLRHWGFLKGDAPRDQEQDIIEKLVFI</sequence>
<evidence type="ECO:0000259" key="8">
    <source>
        <dbReference type="Pfam" id="PF18137"/>
    </source>
</evidence>
<feature type="domain" description="Origin recognition complex subunit 3 N-terminal" evidence="7">
    <location>
        <begin position="413"/>
        <end position="619"/>
    </location>
</feature>
<evidence type="ECO:0000256" key="3">
    <source>
        <dbReference type="ARBA" id="ARBA00022705"/>
    </source>
</evidence>
<evidence type="ECO:0000256" key="6">
    <source>
        <dbReference type="SAM" id="MobiDB-lite"/>
    </source>
</evidence>
<keyword evidence="3" id="KW-0235">DNA replication</keyword>
<feature type="region of interest" description="Disordered" evidence="6">
    <location>
        <begin position="263"/>
        <end position="292"/>
    </location>
</feature>
<accession>A0AAV1TM82</accession>
<keyword evidence="4" id="KW-0238">DNA-binding</keyword>